<dbReference type="PROSITE" id="PS51359">
    <property type="entry name" value="COX5B_2"/>
    <property type="match status" value="1"/>
</dbReference>
<evidence type="ECO:0000256" key="3">
    <source>
        <dbReference type="PIRSR" id="PIRSR602124-2"/>
    </source>
</evidence>
<dbReference type="EMBL" id="CP119877">
    <property type="protein sequence ID" value="WFD33995.1"/>
    <property type="molecule type" value="Genomic_DNA"/>
</dbReference>
<gene>
    <name evidence="4" type="primary">COX4</name>
    <name evidence="4" type="ORF">MCUN1_000823</name>
</gene>
<dbReference type="GO" id="GO:0005740">
    <property type="term" value="C:mitochondrial envelope"/>
    <property type="evidence" value="ECO:0007669"/>
    <property type="project" value="InterPro"/>
</dbReference>
<dbReference type="SUPFAM" id="SSF57802">
    <property type="entry name" value="Rubredoxin-like"/>
    <property type="match status" value="1"/>
</dbReference>
<dbReference type="Proteomes" id="UP001219933">
    <property type="component" value="Chromosome 1"/>
</dbReference>
<dbReference type="InterPro" id="IPR036972">
    <property type="entry name" value="Cyt_c_oxidase_su5b_sf"/>
</dbReference>
<sequence length="147" mass="16187">MSSRIFQLARATQFRAARVAAPRVAARTFVSSASRFAAGPPLLQGEGVKDGEIASDEQQATGIERFELLGRLQGVDVFDQTPLDSSRVGTVADPIIVESMYPERIVGCTGVPADSHETIWVKLDRDVPHRRCVFHLEFIGPEPEHHH</sequence>
<proteinExistence type="predicted"/>
<reference evidence="4" key="1">
    <citation type="submission" date="2023-03" db="EMBL/GenBank/DDBJ databases">
        <title>Mating type loci evolution in Malassezia.</title>
        <authorList>
            <person name="Coelho M.A."/>
        </authorList>
    </citation>
    <scope>NUCLEOTIDE SEQUENCE</scope>
    <source>
        <strain evidence="4">CBS 11721</strain>
    </source>
</reference>
<dbReference type="Gene3D" id="2.60.11.10">
    <property type="entry name" value="Cytochrome c oxidase, subunit Vb"/>
    <property type="match status" value="1"/>
</dbReference>
<feature type="binding site" evidence="3">
    <location>
        <position position="116"/>
    </location>
    <ligand>
        <name>Zn(2+)</name>
        <dbReference type="ChEBI" id="CHEBI:29105"/>
    </ligand>
</feature>
<keyword evidence="5" id="KW-1185">Reference proteome</keyword>
<name>A0AAF0ERT5_9BASI</name>
<evidence type="ECO:0000256" key="1">
    <source>
        <dbReference type="ARBA" id="ARBA00022723"/>
    </source>
</evidence>
<evidence type="ECO:0000256" key="2">
    <source>
        <dbReference type="ARBA" id="ARBA00022833"/>
    </source>
</evidence>
<feature type="binding site" evidence="3">
    <location>
        <position position="108"/>
    </location>
    <ligand>
        <name>Zn(2+)</name>
        <dbReference type="ChEBI" id="CHEBI:29105"/>
    </ligand>
</feature>
<dbReference type="AlphaFoldDB" id="A0AAF0ERT5"/>
<dbReference type="CDD" id="cd00924">
    <property type="entry name" value="Cyt_c_Oxidase_Vb"/>
    <property type="match status" value="1"/>
</dbReference>
<dbReference type="PANTHER" id="PTHR10122">
    <property type="entry name" value="CYTOCHROME C OXIDASE SUBUNIT 5B, MITOCHONDRIAL"/>
    <property type="match status" value="1"/>
</dbReference>
<protein>
    <submittedName>
        <fullName evidence="4">Cytochrome c oxidase subunit 4</fullName>
    </submittedName>
</protein>
<feature type="binding site" evidence="3">
    <location>
        <position position="132"/>
    </location>
    <ligand>
        <name>Zn(2+)</name>
        <dbReference type="ChEBI" id="CHEBI:29105"/>
    </ligand>
</feature>
<dbReference type="InterPro" id="IPR002124">
    <property type="entry name" value="Cyt_c_oxidase_su5b"/>
</dbReference>
<organism evidence="4 5">
    <name type="scientific">Malassezia cuniculi</name>
    <dbReference type="NCBI Taxonomy" id="948313"/>
    <lineage>
        <taxon>Eukaryota</taxon>
        <taxon>Fungi</taxon>
        <taxon>Dikarya</taxon>
        <taxon>Basidiomycota</taxon>
        <taxon>Ustilaginomycotina</taxon>
        <taxon>Malasseziomycetes</taxon>
        <taxon>Malasseziales</taxon>
        <taxon>Malasseziaceae</taxon>
        <taxon>Malassezia</taxon>
    </lineage>
</organism>
<evidence type="ECO:0000313" key="5">
    <source>
        <dbReference type="Proteomes" id="UP001219933"/>
    </source>
</evidence>
<evidence type="ECO:0000313" key="4">
    <source>
        <dbReference type="EMBL" id="WFD33995.1"/>
    </source>
</evidence>
<dbReference type="Pfam" id="PF01215">
    <property type="entry name" value="COX5B"/>
    <property type="match status" value="1"/>
</dbReference>
<dbReference type="GO" id="GO:0046872">
    <property type="term" value="F:metal ion binding"/>
    <property type="evidence" value="ECO:0007669"/>
    <property type="project" value="UniProtKB-KW"/>
</dbReference>
<accession>A0AAF0ERT5</accession>
<dbReference type="PANTHER" id="PTHR10122:SF0">
    <property type="entry name" value="CYTOCHROME C OXIDASE SUBUNIT 5B, ISOFORM A-RELATED"/>
    <property type="match status" value="1"/>
</dbReference>
<dbReference type="GO" id="GO:0045277">
    <property type="term" value="C:respiratory chain complex IV"/>
    <property type="evidence" value="ECO:0007669"/>
    <property type="project" value="InterPro"/>
</dbReference>
<dbReference type="GO" id="GO:0006123">
    <property type="term" value="P:mitochondrial electron transport, cytochrome c to oxygen"/>
    <property type="evidence" value="ECO:0007669"/>
    <property type="project" value="InterPro"/>
</dbReference>
<keyword evidence="2 3" id="KW-0862">Zinc</keyword>
<keyword evidence="1 3" id="KW-0479">Metal-binding</keyword>